<sequence>MSIKLIAIDMDGTLLNSDHAVSQKVAESIRAAQAQGVEIILATGRPFSGMKPHIDALGIYNRGTYCISNNGALIQNFATGEVVYESLLTHEDYDRIEKLSRNFDVSMHVISEGALYTPNTAIGRYVVYESYLSNIPLIYRAPEDMEPHRLYTKCLFSDVPEKLARVEAQIPAPFYQQYTVVKSAPFYLEFLHLDSSKGRALKRIAAEFGLKQEEIMCIGDHQNDFSMFEVAGTKVAMGNAIELLKTHADFITTTNDQDGVAVAIERYL</sequence>
<organism evidence="1 2">
    <name type="scientific">Wohlfahrtiimonas chitiniclastica</name>
    <dbReference type="NCBI Taxonomy" id="400946"/>
    <lineage>
        <taxon>Bacteria</taxon>
        <taxon>Pseudomonadati</taxon>
        <taxon>Pseudomonadota</taxon>
        <taxon>Gammaproteobacteria</taxon>
        <taxon>Cardiobacteriales</taxon>
        <taxon>Ignatzschineriaceae</taxon>
        <taxon>Wohlfahrtiimonas</taxon>
    </lineage>
</organism>
<proteinExistence type="predicted"/>
<dbReference type="PANTHER" id="PTHR10000:SF8">
    <property type="entry name" value="HAD SUPERFAMILY HYDROLASE-LIKE, TYPE 3"/>
    <property type="match status" value="1"/>
</dbReference>
<dbReference type="Proteomes" id="UP000680020">
    <property type="component" value="Unassembled WGS sequence"/>
</dbReference>
<dbReference type="PANTHER" id="PTHR10000">
    <property type="entry name" value="PHOSPHOSERINE PHOSPHATASE"/>
    <property type="match status" value="1"/>
</dbReference>
<dbReference type="InterPro" id="IPR000150">
    <property type="entry name" value="Cof"/>
</dbReference>
<evidence type="ECO:0000313" key="1">
    <source>
        <dbReference type="EMBL" id="MBS7824034.1"/>
    </source>
</evidence>
<name>A0AB35BWB3_9GAMM</name>
<dbReference type="SFLD" id="SFLDG01144">
    <property type="entry name" value="C2.B.4:_PGP_Like"/>
    <property type="match status" value="1"/>
</dbReference>
<dbReference type="Gene3D" id="3.30.1240.10">
    <property type="match status" value="1"/>
</dbReference>
<dbReference type="SUPFAM" id="SSF56784">
    <property type="entry name" value="HAD-like"/>
    <property type="match status" value="1"/>
</dbReference>
<dbReference type="SFLD" id="SFLDG01140">
    <property type="entry name" value="C2.B:_Phosphomannomutase_and_P"/>
    <property type="match status" value="1"/>
</dbReference>
<accession>A0AB35BWB3</accession>
<dbReference type="EC" id="3.1.3.23" evidence="1"/>
<dbReference type="CDD" id="cd07516">
    <property type="entry name" value="HAD_Pase"/>
    <property type="match status" value="1"/>
</dbReference>
<dbReference type="NCBIfam" id="TIGR00099">
    <property type="entry name" value="Cof-subfamily"/>
    <property type="match status" value="1"/>
</dbReference>
<dbReference type="GO" id="GO:0000287">
    <property type="term" value="F:magnesium ion binding"/>
    <property type="evidence" value="ECO:0007669"/>
    <property type="project" value="TreeGrafter"/>
</dbReference>
<dbReference type="NCBIfam" id="TIGR01484">
    <property type="entry name" value="HAD-SF-IIB"/>
    <property type="match status" value="1"/>
</dbReference>
<dbReference type="SFLD" id="SFLDS00003">
    <property type="entry name" value="Haloacid_Dehalogenase"/>
    <property type="match status" value="1"/>
</dbReference>
<reference evidence="1" key="1">
    <citation type="submission" date="2021-03" db="EMBL/GenBank/DDBJ databases">
        <title>Identification and antibiotic profiling of Wohlfahrtiimonas chitiniclastica, an underestimated human pathogen.</title>
        <authorList>
            <person name="Kopf A."/>
            <person name="Bunk B."/>
            <person name="Coldewey S."/>
            <person name="Gunzer F."/>
            <person name="Riedel T."/>
            <person name="Schroettner P."/>
        </authorList>
    </citation>
    <scope>NUCLEOTIDE SEQUENCE</scope>
    <source>
        <strain evidence="1">DSM 100917</strain>
    </source>
</reference>
<evidence type="ECO:0000313" key="2">
    <source>
        <dbReference type="Proteomes" id="UP000680020"/>
    </source>
</evidence>
<dbReference type="EMBL" id="JAGIBU010000001">
    <property type="protein sequence ID" value="MBS7824034.1"/>
    <property type="molecule type" value="Genomic_DNA"/>
</dbReference>
<dbReference type="Pfam" id="PF08282">
    <property type="entry name" value="Hydrolase_3"/>
    <property type="match status" value="1"/>
</dbReference>
<dbReference type="AlphaFoldDB" id="A0AB35BWB3"/>
<dbReference type="InterPro" id="IPR006379">
    <property type="entry name" value="HAD-SF_hydro_IIB"/>
</dbReference>
<dbReference type="GO" id="GO:0005829">
    <property type="term" value="C:cytosol"/>
    <property type="evidence" value="ECO:0007669"/>
    <property type="project" value="TreeGrafter"/>
</dbReference>
<dbReference type="PROSITE" id="PS01228">
    <property type="entry name" value="COF_1"/>
    <property type="match status" value="1"/>
</dbReference>
<protein>
    <submittedName>
        <fullName evidence="1">Sugar-phosphatase</fullName>
        <ecNumber evidence="1">3.1.3.23</ecNumber>
    </submittedName>
</protein>
<dbReference type="InterPro" id="IPR036412">
    <property type="entry name" value="HAD-like_sf"/>
</dbReference>
<dbReference type="Gene3D" id="3.40.50.1000">
    <property type="entry name" value="HAD superfamily/HAD-like"/>
    <property type="match status" value="1"/>
</dbReference>
<dbReference type="GO" id="GO:0050308">
    <property type="term" value="F:sugar-phosphatase activity"/>
    <property type="evidence" value="ECO:0007669"/>
    <property type="project" value="UniProtKB-EC"/>
</dbReference>
<gene>
    <name evidence="1" type="primary">yidA</name>
    <name evidence="1" type="ORF">J7561_02305</name>
</gene>
<dbReference type="NCBIfam" id="NF007806">
    <property type="entry name" value="PRK10513.1"/>
    <property type="match status" value="1"/>
</dbReference>
<dbReference type="RefSeq" id="WP_213403370.1">
    <property type="nucleotide sequence ID" value="NZ_JAGIBT010000004.1"/>
</dbReference>
<comment type="caution">
    <text evidence="1">The sequence shown here is derived from an EMBL/GenBank/DDBJ whole genome shotgun (WGS) entry which is preliminary data.</text>
</comment>
<keyword evidence="1" id="KW-0378">Hydrolase</keyword>
<dbReference type="InterPro" id="IPR023214">
    <property type="entry name" value="HAD_sf"/>
</dbReference>